<feature type="region of interest" description="Disordered" evidence="1">
    <location>
        <begin position="1"/>
        <end position="107"/>
    </location>
</feature>
<protein>
    <submittedName>
        <fullName evidence="2">Uncharacterized protein</fullName>
    </submittedName>
</protein>
<dbReference type="EMBL" id="KI913140">
    <property type="protein sequence ID" value="ETV75477.1"/>
    <property type="molecule type" value="Genomic_DNA"/>
</dbReference>
<proteinExistence type="predicted"/>
<evidence type="ECO:0000313" key="2">
    <source>
        <dbReference type="EMBL" id="ETV75477.1"/>
    </source>
</evidence>
<dbReference type="VEuPathDB" id="FungiDB:H257_10314"/>
<accession>W4G6Z1</accession>
<dbReference type="GeneID" id="20812310"/>
<gene>
    <name evidence="2" type="ORF">H257_10314</name>
</gene>
<dbReference type="OrthoDB" id="116585at2759"/>
<sequence>MESATAEVGTSPAVTGSRQRFGQSLRPTSNNGSRMHTESATAEVGTAPAVTGSRQRFGQSLRPTSNNGSRMHTESAMAEVGTAGKSRVGGVGRRRSRDGGCSQGPPTARARINSLNAFKRWVASENVPFEYLLTRIAQDATASVFEAAMDKYGIHLAFNEGSRGRKLTKSTVIQYYRQDKNWLQEKNPSLRVSLEERLQKMARTLERNCLKREHGGVVKKAEACTKQALCVLVQWL</sequence>
<dbReference type="RefSeq" id="XP_009835111.1">
    <property type="nucleotide sequence ID" value="XM_009836809.1"/>
</dbReference>
<dbReference type="STRING" id="112090.W4G6Z1"/>
<evidence type="ECO:0000256" key="1">
    <source>
        <dbReference type="SAM" id="MobiDB-lite"/>
    </source>
</evidence>
<dbReference type="AlphaFoldDB" id="W4G6Z1"/>
<reference evidence="2" key="1">
    <citation type="submission" date="2013-12" db="EMBL/GenBank/DDBJ databases">
        <title>The Genome Sequence of Aphanomyces astaci APO3.</title>
        <authorList>
            <consortium name="The Broad Institute Genomics Platform"/>
            <person name="Russ C."/>
            <person name="Tyler B."/>
            <person name="van West P."/>
            <person name="Dieguez-Uribeondo J."/>
            <person name="Young S.K."/>
            <person name="Zeng Q."/>
            <person name="Gargeya S."/>
            <person name="Fitzgerald M."/>
            <person name="Abouelleil A."/>
            <person name="Alvarado L."/>
            <person name="Chapman S.B."/>
            <person name="Gainer-Dewar J."/>
            <person name="Goldberg J."/>
            <person name="Griggs A."/>
            <person name="Gujja S."/>
            <person name="Hansen M."/>
            <person name="Howarth C."/>
            <person name="Imamovic A."/>
            <person name="Ireland A."/>
            <person name="Larimer J."/>
            <person name="McCowan C."/>
            <person name="Murphy C."/>
            <person name="Pearson M."/>
            <person name="Poon T.W."/>
            <person name="Priest M."/>
            <person name="Roberts A."/>
            <person name="Saif S."/>
            <person name="Shea T."/>
            <person name="Sykes S."/>
            <person name="Wortman J."/>
            <person name="Nusbaum C."/>
            <person name="Birren B."/>
        </authorList>
    </citation>
    <scope>NUCLEOTIDE SEQUENCE [LARGE SCALE GENOMIC DNA]</scope>
    <source>
        <strain evidence="2">APO3</strain>
    </source>
</reference>
<feature type="compositionally biased region" description="Polar residues" evidence="1">
    <location>
        <begin position="52"/>
        <end position="70"/>
    </location>
</feature>
<organism evidence="2">
    <name type="scientific">Aphanomyces astaci</name>
    <name type="common">Crayfish plague agent</name>
    <dbReference type="NCBI Taxonomy" id="112090"/>
    <lineage>
        <taxon>Eukaryota</taxon>
        <taxon>Sar</taxon>
        <taxon>Stramenopiles</taxon>
        <taxon>Oomycota</taxon>
        <taxon>Saprolegniomycetes</taxon>
        <taxon>Saprolegniales</taxon>
        <taxon>Verrucalvaceae</taxon>
        <taxon>Aphanomyces</taxon>
    </lineage>
</organism>
<feature type="compositionally biased region" description="Polar residues" evidence="1">
    <location>
        <begin position="12"/>
        <end position="40"/>
    </location>
</feature>
<name>W4G6Z1_APHAT</name>